<evidence type="ECO:0000313" key="2">
    <source>
        <dbReference type="Proteomes" id="UP000176705"/>
    </source>
</evidence>
<dbReference type="Proteomes" id="UP000176705">
    <property type="component" value="Unassembled WGS sequence"/>
</dbReference>
<gene>
    <name evidence="1" type="ORF">A3B37_00450</name>
</gene>
<proteinExistence type="predicted"/>
<protein>
    <submittedName>
        <fullName evidence="1">Uncharacterized protein</fullName>
    </submittedName>
</protein>
<sequence length="90" mass="10635">MLVAEVIIRKYNSSTTMGTQMLIKKLHREMGALRDDVRTMKRFLLSPLRDVEGEYRESFVKKMLARSQRRGPAHRFTGREAFLRHVRSKI</sequence>
<dbReference type="AlphaFoldDB" id="A0A1G2LB05"/>
<reference evidence="1 2" key="1">
    <citation type="journal article" date="2016" name="Nat. Commun.">
        <title>Thousands of microbial genomes shed light on interconnected biogeochemical processes in an aquifer system.</title>
        <authorList>
            <person name="Anantharaman K."/>
            <person name="Brown C.T."/>
            <person name="Hug L.A."/>
            <person name="Sharon I."/>
            <person name="Castelle C.J."/>
            <person name="Probst A.J."/>
            <person name="Thomas B.C."/>
            <person name="Singh A."/>
            <person name="Wilkins M.J."/>
            <person name="Karaoz U."/>
            <person name="Brodie E.L."/>
            <person name="Williams K.H."/>
            <person name="Hubbard S.S."/>
            <person name="Banfield J.F."/>
        </authorList>
    </citation>
    <scope>NUCLEOTIDE SEQUENCE [LARGE SCALE GENOMIC DNA]</scope>
</reference>
<comment type="caution">
    <text evidence="1">The sequence shown here is derived from an EMBL/GenBank/DDBJ whole genome shotgun (WGS) entry which is preliminary data.</text>
</comment>
<organism evidence="1 2">
    <name type="scientific">Candidatus Sungbacteria bacterium RIFCSPLOWO2_01_FULL_59_16</name>
    <dbReference type="NCBI Taxonomy" id="1802280"/>
    <lineage>
        <taxon>Bacteria</taxon>
        <taxon>Candidatus Sungiibacteriota</taxon>
    </lineage>
</organism>
<dbReference type="EMBL" id="MHQS01000010">
    <property type="protein sequence ID" value="OHA08807.1"/>
    <property type="molecule type" value="Genomic_DNA"/>
</dbReference>
<name>A0A1G2LB05_9BACT</name>
<accession>A0A1G2LB05</accession>
<evidence type="ECO:0000313" key="1">
    <source>
        <dbReference type="EMBL" id="OHA08807.1"/>
    </source>
</evidence>